<dbReference type="InterPro" id="IPR050077">
    <property type="entry name" value="LexA_repressor"/>
</dbReference>
<dbReference type="InterPro" id="IPR036388">
    <property type="entry name" value="WH-like_DNA-bd_sf"/>
</dbReference>
<evidence type="ECO:0000256" key="5">
    <source>
        <dbReference type="ARBA" id="ARBA00023204"/>
    </source>
</evidence>
<keyword evidence="6" id="KW-0742">SOS response</keyword>
<feature type="domain" description="Peptidase S24/S26A/S26B/S26C" evidence="8">
    <location>
        <begin position="123"/>
        <end position="232"/>
    </location>
</feature>
<dbReference type="EMBL" id="LR778301">
    <property type="protein sequence ID" value="CAB1368281.1"/>
    <property type="molecule type" value="Genomic_DNA"/>
</dbReference>
<dbReference type="SUPFAM" id="SSF46785">
    <property type="entry name" value="Winged helix' DNA-binding domain"/>
    <property type="match status" value="1"/>
</dbReference>
<dbReference type="GO" id="GO:0004252">
    <property type="term" value="F:serine-type endopeptidase activity"/>
    <property type="evidence" value="ECO:0007669"/>
    <property type="project" value="InterPro"/>
</dbReference>
<proteinExistence type="inferred from homology"/>
<gene>
    <name evidence="10" type="ORF">DENOEST_1116</name>
</gene>
<dbReference type="GO" id="GO:0009432">
    <property type="term" value="P:SOS response"/>
    <property type="evidence" value="ECO:0007669"/>
    <property type="project" value="UniProtKB-KW"/>
</dbReference>
<name>A0A6S6XQS7_9PROT</name>
<evidence type="ECO:0000256" key="1">
    <source>
        <dbReference type="ARBA" id="ARBA00007484"/>
    </source>
</evidence>
<keyword evidence="2" id="KW-0227">DNA damage</keyword>
<dbReference type="InterPro" id="IPR006199">
    <property type="entry name" value="LexA_DNA-bd_dom"/>
</dbReference>
<dbReference type="RefSeq" id="WP_183148206.1">
    <property type="nucleotide sequence ID" value="NZ_LR778301.1"/>
</dbReference>
<sequence length="241" mass="27196">MTAAAQSRDLDYLNTLRDYYAENRRIPSFKRIAELMGFASKAASSKLLDRLEASGFVERTPDDDAWMPTSRFFERPLMDFAVRAGAPDMIEGRQGEHFLVDQYLVRQPSRTMMVPVKGDSIFAVRAGAPDMIEGRQGEHFLVDQYLVRQPSRTMMVPVKGDSMIDAGIHEGDIVVVERTKVARAGDFVIAIVDDEFTLKELGLERGKFVLKPHNPAYPVIRPKDQLELFGVVTGLIRRYQG</sequence>
<protein>
    <submittedName>
        <fullName evidence="10">LexA family transcriptional repressor</fullName>
    </submittedName>
</protein>
<dbReference type="GO" id="GO:0006355">
    <property type="term" value="P:regulation of DNA-templated transcription"/>
    <property type="evidence" value="ECO:0007669"/>
    <property type="project" value="InterPro"/>
</dbReference>
<dbReference type="KEGG" id="doe:DENOEST_1116"/>
<keyword evidence="11" id="KW-1185">Reference proteome</keyword>
<evidence type="ECO:0000256" key="6">
    <source>
        <dbReference type="ARBA" id="ARBA00023236"/>
    </source>
</evidence>
<dbReference type="PRINTS" id="PR00726">
    <property type="entry name" value="LEXASERPTASE"/>
</dbReference>
<dbReference type="InterPro" id="IPR015927">
    <property type="entry name" value="Peptidase_S24_S26A/B/C"/>
</dbReference>
<dbReference type="AlphaFoldDB" id="A0A6S6XQS7"/>
<dbReference type="InterPro" id="IPR036286">
    <property type="entry name" value="LexA/Signal_pep-like_sf"/>
</dbReference>
<evidence type="ECO:0000256" key="4">
    <source>
        <dbReference type="ARBA" id="ARBA00022813"/>
    </source>
</evidence>
<dbReference type="CDD" id="cd06529">
    <property type="entry name" value="S24_LexA-like"/>
    <property type="match status" value="1"/>
</dbReference>
<keyword evidence="4 7" id="KW-0068">Autocatalytic cleavage</keyword>
<dbReference type="SUPFAM" id="SSF51306">
    <property type="entry name" value="LexA/Signal peptidase"/>
    <property type="match status" value="1"/>
</dbReference>
<dbReference type="GO" id="GO:0006281">
    <property type="term" value="P:DNA repair"/>
    <property type="evidence" value="ECO:0007669"/>
    <property type="project" value="UniProtKB-KW"/>
</dbReference>
<evidence type="ECO:0000256" key="7">
    <source>
        <dbReference type="RuleBase" id="RU003991"/>
    </source>
</evidence>
<dbReference type="GO" id="GO:0006508">
    <property type="term" value="P:proteolysis"/>
    <property type="evidence" value="ECO:0007669"/>
    <property type="project" value="InterPro"/>
</dbReference>
<dbReference type="Pfam" id="PF00717">
    <property type="entry name" value="Peptidase_S24"/>
    <property type="match status" value="1"/>
</dbReference>
<dbReference type="Gene3D" id="1.10.10.10">
    <property type="entry name" value="Winged helix-like DNA-binding domain superfamily/Winged helix DNA-binding domain"/>
    <property type="match status" value="1"/>
</dbReference>
<dbReference type="InterPro" id="IPR039418">
    <property type="entry name" value="LexA-like"/>
</dbReference>
<organism evidence="10 11">
    <name type="scientific">Denitratisoma oestradiolicum</name>
    <dbReference type="NCBI Taxonomy" id="311182"/>
    <lineage>
        <taxon>Bacteria</taxon>
        <taxon>Pseudomonadati</taxon>
        <taxon>Pseudomonadota</taxon>
        <taxon>Betaproteobacteria</taxon>
        <taxon>Nitrosomonadales</taxon>
        <taxon>Sterolibacteriaceae</taxon>
        <taxon>Denitratisoma</taxon>
    </lineage>
</organism>
<dbReference type="Pfam" id="PF01726">
    <property type="entry name" value="LexA_DNA_bind"/>
    <property type="match status" value="1"/>
</dbReference>
<accession>A0A6S6XQS7</accession>
<dbReference type="InterPro" id="IPR036390">
    <property type="entry name" value="WH_DNA-bd_sf"/>
</dbReference>
<comment type="similarity">
    <text evidence="1 7">Belongs to the peptidase S24 family.</text>
</comment>
<dbReference type="GO" id="GO:0003677">
    <property type="term" value="F:DNA binding"/>
    <property type="evidence" value="ECO:0007669"/>
    <property type="project" value="InterPro"/>
</dbReference>
<dbReference type="PANTHER" id="PTHR33516:SF2">
    <property type="entry name" value="LEXA REPRESSOR-RELATED"/>
    <property type="match status" value="1"/>
</dbReference>
<evidence type="ECO:0000256" key="2">
    <source>
        <dbReference type="ARBA" id="ARBA00022763"/>
    </source>
</evidence>
<reference evidence="10 11" key="1">
    <citation type="submission" date="2020-03" db="EMBL/GenBank/DDBJ databases">
        <authorList>
            <consortium name="Genoscope - CEA"/>
            <person name="William W."/>
        </authorList>
    </citation>
    <scope>NUCLEOTIDE SEQUENCE [LARGE SCALE GENOMIC DNA]</scope>
    <source>
        <strain evidence="11">DSM 16959</strain>
    </source>
</reference>
<dbReference type="Proteomes" id="UP000515733">
    <property type="component" value="Chromosome"/>
</dbReference>
<feature type="domain" description="LexA repressor DNA-binding" evidence="9">
    <location>
        <begin position="8"/>
        <end position="62"/>
    </location>
</feature>
<evidence type="ECO:0000256" key="3">
    <source>
        <dbReference type="ARBA" id="ARBA00022801"/>
    </source>
</evidence>
<evidence type="ECO:0000313" key="10">
    <source>
        <dbReference type="EMBL" id="CAB1368281.1"/>
    </source>
</evidence>
<keyword evidence="5" id="KW-0234">DNA repair</keyword>
<dbReference type="PANTHER" id="PTHR33516">
    <property type="entry name" value="LEXA REPRESSOR"/>
    <property type="match status" value="1"/>
</dbReference>
<dbReference type="InterPro" id="IPR006197">
    <property type="entry name" value="Peptidase_S24_LexA"/>
</dbReference>
<keyword evidence="3 7" id="KW-0378">Hydrolase</keyword>
<dbReference type="Gene3D" id="2.10.109.10">
    <property type="entry name" value="Umud Fragment, subunit A"/>
    <property type="match status" value="1"/>
</dbReference>
<evidence type="ECO:0000313" key="11">
    <source>
        <dbReference type="Proteomes" id="UP000515733"/>
    </source>
</evidence>
<evidence type="ECO:0000259" key="9">
    <source>
        <dbReference type="Pfam" id="PF01726"/>
    </source>
</evidence>
<evidence type="ECO:0000259" key="8">
    <source>
        <dbReference type="Pfam" id="PF00717"/>
    </source>
</evidence>